<evidence type="ECO:0000256" key="1">
    <source>
        <dbReference type="SAM" id="MobiDB-lite"/>
    </source>
</evidence>
<dbReference type="OMA" id="MNILAWD"/>
<dbReference type="Proteomes" id="UP000001593">
    <property type="component" value="Unassembled WGS sequence"/>
</dbReference>
<organism evidence="2 3">
    <name type="scientific">Nematostella vectensis</name>
    <name type="common">Starlet sea anemone</name>
    <dbReference type="NCBI Taxonomy" id="45351"/>
    <lineage>
        <taxon>Eukaryota</taxon>
        <taxon>Metazoa</taxon>
        <taxon>Cnidaria</taxon>
        <taxon>Anthozoa</taxon>
        <taxon>Hexacorallia</taxon>
        <taxon>Actiniaria</taxon>
        <taxon>Edwardsiidae</taxon>
        <taxon>Nematostella</taxon>
    </lineage>
</organism>
<dbReference type="AlphaFoldDB" id="A7S6D5"/>
<proteinExistence type="predicted"/>
<dbReference type="HOGENOM" id="CLU_1680032_0_0_1"/>
<dbReference type="KEGG" id="nve:5512429"/>
<feature type="compositionally biased region" description="Polar residues" evidence="1">
    <location>
        <begin position="22"/>
        <end position="36"/>
    </location>
</feature>
<gene>
    <name evidence="2" type="ORF">NEMVEDRAFT_v1g243179</name>
</gene>
<dbReference type="InParanoid" id="A7S6D5"/>
<reference evidence="2 3" key="1">
    <citation type="journal article" date="2007" name="Science">
        <title>Sea anemone genome reveals ancestral eumetazoan gene repertoire and genomic organization.</title>
        <authorList>
            <person name="Putnam N.H."/>
            <person name="Srivastava M."/>
            <person name="Hellsten U."/>
            <person name="Dirks B."/>
            <person name="Chapman J."/>
            <person name="Salamov A."/>
            <person name="Terry A."/>
            <person name="Shapiro H."/>
            <person name="Lindquist E."/>
            <person name="Kapitonov V.V."/>
            <person name="Jurka J."/>
            <person name="Genikhovich G."/>
            <person name="Grigoriev I.V."/>
            <person name="Lucas S.M."/>
            <person name="Steele R.E."/>
            <person name="Finnerty J.R."/>
            <person name="Technau U."/>
            <person name="Martindale M.Q."/>
            <person name="Rokhsar D.S."/>
        </authorList>
    </citation>
    <scope>NUCLEOTIDE SEQUENCE [LARGE SCALE GENOMIC DNA]</scope>
    <source>
        <strain evidence="3">CH2 X CH6</strain>
    </source>
</reference>
<name>A7S6D5_NEMVE</name>
<dbReference type="EMBL" id="DS469587">
    <property type="protein sequence ID" value="EDO40700.1"/>
    <property type="molecule type" value="Genomic_DNA"/>
</dbReference>
<feature type="region of interest" description="Disordered" evidence="1">
    <location>
        <begin position="22"/>
        <end position="84"/>
    </location>
</feature>
<sequence>MAYQFSSTTRLRHIDYPENQSSNVQWEQVNTTSTPGIKSPPFGCEGSEEGKDKISIAQQIEKGNRGSRKEKPVLPAFRSNDSLNNTKNITTQAVYSASYNQSRGFNSGPAGVSIELDVLESFSEFAAYLELQNPICPAELLDTPEKLMNILAWDVCV</sequence>
<evidence type="ECO:0000313" key="3">
    <source>
        <dbReference type="Proteomes" id="UP000001593"/>
    </source>
</evidence>
<protein>
    <submittedName>
        <fullName evidence="2">Uncharacterized protein</fullName>
    </submittedName>
</protein>
<accession>A7S6D5</accession>
<dbReference type="OrthoDB" id="5969921at2759"/>
<feature type="compositionally biased region" description="Basic and acidic residues" evidence="1">
    <location>
        <begin position="62"/>
        <end position="72"/>
    </location>
</feature>
<keyword evidence="3" id="KW-1185">Reference proteome</keyword>
<evidence type="ECO:0000313" key="2">
    <source>
        <dbReference type="EMBL" id="EDO40700.1"/>
    </source>
</evidence>